<dbReference type="SUPFAM" id="SSF51306">
    <property type="entry name" value="LexA/Signal peptidase"/>
    <property type="match status" value="1"/>
</dbReference>
<evidence type="ECO:0008006" key="6">
    <source>
        <dbReference type="Google" id="ProtNLM"/>
    </source>
</evidence>
<keyword evidence="3" id="KW-1133">Transmembrane helix</keyword>
<dbReference type="CDD" id="cd06462">
    <property type="entry name" value="Peptidase_S24_S26"/>
    <property type="match status" value="1"/>
</dbReference>
<feature type="transmembrane region" description="Helical" evidence="3">
    <location>
        <begin position="20"/>
        <end position="49"/>
    </location>
</feature>
<dbReference type="STRING" id="446466.Cfla_2847"/>
<dbReference type="HOGENOM" id="CLU_610718_0_0_11"/>
<reference evidence="4 5" key="1">
    <citation type="journal article" date="2010" name="Stand. Genomic Sci.">
        <title>Complete genome sequence of Cellulomonas flavigena type strain (134).</title>
        <authorList>
            <person name="Abt B."/>
            <person name="Foster B."/>
            <person name="Lapidus A."/>
            <person name="Clum A."/>
            <person name="Sun H."/>
            <person name="Pukall R."/>
            <person name="Lucas S."/>
            <person name="Glavina Del Rio T."/>
            <person name="Nolan M."/>
            <person name="Tice H."/>
            <person name="Cheng J.F."/>
            <person name="Pitluck S."/>
            <person name="Liolios K."/>
            <person name="Ivanova N."/>
            <person name="Mavromatis K."/>
            <person name="Ovchinnikova G."/>
            <person name="Pati A."/>
            <person name="Goodwin L."/>
            <person name="Chen A."/>
            <person name="Palaniappan K."/>
            <person name="Land M."/>
            <person name="Hauser L."/>
            <person name="Chang Y.J."/>
            <person name="Jeffries C.D."/>
            <person name="Rohde M."/>
            <person name="Goker M."/>
            <person name="Woyke T."/>
            <person name="Bristow J."/>
            <person name="Eisen J.A."/>
            <person name="Markowitz V."/>
            <person name="Hugenholtz P."/>
            <person name="Kyrpides N.C."/>
            <person name="Klenk H.P."/>
        </authorList>
    </citation>
    <scope>NUCLEOTIDE SEQUENCE [LARGE SCALE GENOMIC DNA]</scope>
    <source>
        <strain evidence="5">ATCC 482 / DSM 20109 / BCRC 11376 / JCM 18109 / NBRC 3775 / NCIMB 8073 / NRS 134</strain>
    </source>
</reference>
<dbReference type="Proteomes" id="UP000000849">
    <property type="component" value="Chromosome"/>
</dbReference>
<name>D5UJU3_CELFN</name>
<dbReference type="eggNOG" id="COG0681">
    <property type="taxonomic scope" value="Bacteria"/>
</dbReference>
<keyword evidence="3" id="KW-0812">Transmembrane</keyword>
<dbReference type="AlphaFoldDB" id="D5UJU3"/>
<accession>D5UJU3</accession>
<dbReference type="OrthoDB" id="2082707at2"/>
<dbReference type="EMBL" id="CP001964">
    <property type="protein sequence ID" value="ADG75731.1"/>
    <property type="molecule type" value="Genomic_DNA"/>
</dbReference>
<gene>
    <name evidence="4" type="ordered locus">Cfla_2847</name>
</gene>
<evidence type="ECO:0000256" key="3">
    <source>
        <dbReference type="SAM" id="Phobius"/>
    </source>
</evidence>
<dbReference type="InterPro" id="IPR021884">
    <property type="entry name" value="Ice-bd_prot"/>
</dbReference>
<dbReference type="KEGG" id="cfl:Cfla_2847"/>
<keyword evidence="2" id="KW-0732">Signal</keyword>
<organism evidence="4 5">
    <name type="scientific">Cellulomonas flavigena (strain ATCC 482 / DSM 20109 / BCRC 11376 / JCM 18109 / NBRC 3775 / NCIMB 8073 / NRS 134)</name>
    <dbReference type="NCBI Taxonomy" id="446466"/>
    <lineage>
        <taxon>Bacteria</taxon>
        <taxon>Bacillati</taxon>
        <taxon>Actinomycetota</taxon>
        <taxon>Actinomycetes</taxon>
        <taxon>Micrococcales</taxon>
        <taxon>Cellulomonadaceae</taxon>
        <taxon>Cellulomonas</taxon>
    </lineage>
</organism>
<dbReference type="Pfam" id="PF11999">
    <property type="entry name" value="Ice_binding"/>
    <property type="match status" value="1"/>
</dbReference>
<comment type="similarity">
    <text evidence="1">Belongs to the ice-binding protein family.</text>
</comment>
<evidence type="ECO:0000313" key="4">
    <source>
        <dbReference type="EMBL" id="ADG75731.1"/>
    </source>
</evidence>
<proteinExistence type="inferred from homology"/>
<keyword evidence="3" id="KW-0472">Membrane</keyword>
<evidence type="ECO:0000313" key="5">
    <source>
        <dbReference type="Proteomes" id="UP000000849"/>
    </source>
</evidence>
<dbReference type="InterPro" id="IPR036286">
    <property type="entry name" value="LexA/Signal_pep-like_sf"/>
</dbReference>
<protein>
    <recommendedName>
        <fullName evidence="6">Peptidase S26B, signal peptidase</fullName>
    </recommendedName>
</protein>
<evidence type="ECO:0000256" key="2">
    <source>
        <dbReference type="ARBA" id="ARBA00022729"/>
    </source>
</evidence>
<dbReference type="eggNOG" id="COG4932">
    <property type="taxonomic scope" value="Bacteria"/>
</dbReference>
<evidence type="ECO:0000256" key="1">
    <source>
        <dbReference type="ARBA" id="ARBA00005445"/>
    </source>
</evidence>
<dbReference type="RefSeq" id="WP_013118062.1">
    <property type="nucleotide sequence ID" value="NC_014151.1"/>
</dbReference>
<sequence>MRRGTSEPHHGWLRRDGWVVFVLGTLAECYLVFTLALTTIAVLPLALGWQGSVVQTGSMRPHIQPGDVVLSTQLREDSPVPLGGVVEFRTVAPGGGERTVMHRIVAEGDVRGEWVTAGDANADLDSDPLTREEITGQARLLVRWVGLPSIWLRDGMTGHLVGWAVLTAAAVALRAASGPPRDGTRPGARPASPAGAAAAAVSRRTFLAAAFAVTAGGMAAISHEPVWAGFSARTSTGRNTFRVGTWPTLALGRLASFAILAATRVTNEAFLGIGSSVNGSVGVSPGTTVSGFWIWDITGSTERNTTTARNARTDALALYDAVRARPATRAATATVTGTLTPGVMHRTGPVQVTGTLTLDARGDASALFVLTGTALTFAAGSAVVLANGASADRVLFLSTSTASVAESAQLRGVLLAQNDVTVSRAAVTGRIVSTQGGVLLTRATVTSP</sequence>
<keyword evidence="5" id="KW-1185">Reference proteome</keyword>